<gene>
    <name evidence="3" type="ORF">Air01nite_01540</name>
</gene>
<evidence type="ECO:0000313" key="4">
    <source>
        <dbReference type="Proteomes" id="UP000624325"/>
    </source>
</evidence>
<sequence length="157" mass="15899">MTHAVDDDEILRAELAAAGARRWWNRWTLALGVLVLLLGGFVAGVQVQKAYGPEPAAAAGPGGNRPGGFPTAFPGRGAEPSAAATAQATTGTVKLVDGTTLYVQTEGGEVVTVRTSGETAVRTPSALKNLKPGDPVTVEGADDGSGTVTATSVTRTK</sequence>
<accession>A0ABQ4BU54</accession>
<evidence type="ECO:0000313" key="3">
    <source>
        <dbReference type="EMBL" id="GIF54059.1"/>
    </source>
</evidence>
<organism evidence="3 4">
    <name type="scientific">Asanoa iriomotensis</name>
    <dbReference type="NCBI Taxonomy" id="234613"/>
    <lineage>
        <taxon>Bacteria</taxon>
        <taxon>Bacillati</taxon>
        <taxon>Actinomycetota</taxon>
        <taxon>Actinomycetes</taxon>
        <taxon>Micromonosporales</taxon>
        <taxon>Micromonosporaceae</taxon>
        <taxon>Asanoa</taxon>
    </lineage>
</organism>
<evidence type="ECO:0000256" key="1">
    <source>
        <dbReference type="SAM" id="MobiDB-lite"/>
    </source>
</evidence>
<comment type="caution">
    <text evidence="3">The sequence shown here is derived from an EMBL/GenBank/DDBJ whole genome shotgun (WGS) entry which is preliminary data.</text>
</comment>
<keyword evidence="2" id="KW-0812">Transmembrane</keyword>
<dbReference type="EMBL" id="BONC01000001">
    <property type="protein sequence ID" value="GIF54059.1"/>
    <property type="molecule type" value="Genomic_DNA"/>
</dbReference>
<dbReference type="RefSeq" id="WP_203699779.1">
    <property type="nucleotide sequence ID" value="NZ_BAAALU010000017.1"/>
</dbReference>
<feature type="transmembrane region" description="Helical" evidence="2">
    <location>
        <begin position="27"/>
        <end position="45"/>
    </location>
</feature>
<protein>
    <recommendedName>
        <fullName evidence="5">DUF5666 domain-containing protein</fullName>
    </recommendedName>
</protein>
<keyword evidence="4" id="KW-1185">Reference proteome</keyword>
<name>A0ABQ4BU54_9ACTN</name>
<evidence type="ECO:0008006" key="5">
    <source>
        <dbReference type="Google" id="ProtNLM"/>
    </source>
</evidence>
<keyword evidence="2" id="KW-1133">Transmembrane helix</keyword>
<evidence type="ECO:0000256" key="2">
    <source>
        <dbReference type="SAM" id="Phobius"/>
    </source>
</evidence>
<keyword evidence="2" id="KW-0472">Membrane</keyword>
<proteinExistence type="predicted"/>
<feature type="region of interest" description="Disordered" evidence="1">
    <location>
        <begin position="54"/>
        <end position="88"/>
    </location>
</feature>
<dbReference type="Proteomes" id="UP000624325">
    <property type="component" value="Unassembled WGS sequence"/>
</dbReference>
<reference evidence="3 4" key="1">
    <citation type="submission" date="2021-01" db="EMBL/GenBank/DDBJ databases">
        <title>Whole genome shotgun sequence of Asanoa iriomotensis NBRC 100142.</title>
        <authorList>
            <person name="Komaki H."/>
            <person name="Tamura T."/>
        </authorList>
    </citation>
    <scope>NUCLEOTIDE SEQUENCE [LARGE SCALE GENOMIC DNA]</scope>
    <source>
        <strain evidence="3 4">NBRC 100142</strain>
    </source>
</reference>
<feature type="region of interest" description="Disordered" evidence="1">
    <location>
        <begin position="125"/>
        <end position="157"/>
    </location>
</feature>
<feature type="compositionally biased region" description="Polar residues" evidence="1">
    <location>
        <begin position="146"/>
        <end position="157"/>
    </location>
</feature>